<evidence type="ECO:0000256" key="3">
    <source>
        <dbReference type="ARBA" id="ARBA00022804"/>
    </source>
</evidence>
<evidence type="ECO:0000256" key="1">
    <source>
        <dbReference type="ARBA" id="ARBA00004328"/>
    </source>
</evidence>
<dbReference type="Proteomes" id="UP000004791">
    <property type="component" value="Segment"/>
</dbReference>
<accession>H9D1H0</accession>
<keyword evidence="3" id="KW-1161">Viral attachment to host cell</keyword>
<reference evidence="7 8" key="1">
    <citation type="journal article" date="2012" name="J. Virol.">
        <title>Sequence and structural characterization of great salt lake bacteriophage CW02, a member of the T7-like supergroup.</title>
        <authorList>
            <person name="Shen P.S."/>
            <person name="Domek M.J."/>
            <person name="Sanz-Garcia E."/>
            <person name="Makaju A."/>
            <person name="Taylor R.M."/>
            <person name="Hoggan R."/>
            <person name="Culumber M.D."/>
            <person name="Oberg C.J."/>
            <person name="Breakwell D.P."/>
            <person name="Prince J.T."/>
            <person name="Belnap D.M."/>
        </authorList>
    </citation>
    <scope>NUCLEOTIDE SEQUENCE [LARGE SCALE GENOMIC DNA]</scope>
</reference>
<keyword evidence="4" id="KW-0946">Virion</keyword>
<comment type="subcellular location">
    <subcellularLocation>
        <location evidence="1">Virion</location>
    </subcellularLocation>
</comment>
<organism evidence="7 8">
    <name type="scientific">Salinivibrio phage CW02</name>
    <dbReference type="NCBI Taxonomy" id="1161935"/>
    <lineage>
        <taxon>Viruses</taxon>
        <taxon>Duplodnaviria</taxon>
        <taxon>Heunggongvirae</taxon>
        <taxon>Uroviricota</taxon>
        <taxon>Caudoviricetes</taxon>
        <taxon>Zobellviridae</taxon>
        <taxon>Salinovirus</taxon>
        <taxon>Salinovirus utanense</taxon>
    </lineage>
</organism>
<dbReference type="KEGG" id="vg:14016731"/>
<evidence type="ECO:0000256" key="2">
    <source>
        <dbReference type="ARBA" id="ARBA00022581"/>
    </source>
</evidence>
<evidence type="ECO:0000256" key="4">
    <source>
        <dbReference type="ARBA" id="ARBA00022844"/>
    </source>
</evidence>
<dbReference type="GO" id="GO:0019062">
    <property type="term" value="P:virion attachment to host cell"/>
    <property type="evidence" value="ECO:0007669"/>
    <property type="project" value="UniProtKB-KW"/>
</dbReference>
<dbReference type="InterPro" id="IPR022741">
    <property type="entry name" value="Phage_B103_Gp8"/>
</dbReference>
<sequence>MAEVQHNNIPDNQRHPPKGASTATAGQVMVATGADGVEFRLLVLDDLPGISLSDLTDSPFSLSDFNGWPISLDDLSDFSKMPAQSDSTATDVAGLVSDFNALLSKLRNAGLMGV</sequence>
<dbReference type="GeneID" id="14016731"/>
<feature type="compositionally biased region" description="Polar residues" evidence="6">
    <location>
        <begin position="1"/>
        <end position="11"/>
    </location>
</feature>
<dbReference type="Pfam" id="PF11133">
    <property type="entry name" value="Phage_head_fibr"/>
    <property type="match status" value="1"/>
</dbReference>
<evidence type="ECO:0000313" key="7">
    <source>
        <dbReference type="EMBL" id="AFE86212.1"/>
    </source>
</evidence>
<keyword evidence="5" id="KW-1160">Virus entry into host cell</keyword>
<dbReference type="OrthoDB" id="28230at10239"/>
<dbReference type="Gene3D" id="6.10.140.1630">
    <property type="match status" value="1"/>
</dbReference>
<name>H9D1H0_9CAUD</name>
<dbReference type="RefSeq" id="YP_007010557.1">
    <property type="nucleotide sequence ID" value="NC_019540.1"/>
</dbReference>
<dbReference type="GO" id="GO:0044423">
    <property type="term" value="C:virion component"/>
    <property type="evidence" value="ECO:0007669"/>
    <property type="project" value="UniProtKB-KW"/>
</dbReference>
<keyword evidence="8" id="KW-1185">Reference proteome</keyword>
<evidence type="ECO:0000256" key="5">
    <source>
        <dbReference type="ARBA" id="ARBA00023296"/>
    </source>
</evidence>
<keyword evidence="2" id="KW-0945">Host-virus interaction</keyword>
<dbReference type="GO" id="GO:0046718">
    <property type="term" value="P:symbiont entry into host cell"/>
    <property type="evidence" value="ECO:0007669"/>
    <property type="project" value="UniProtKB-KW"/>
</dbReference>
<protein>
    <submittedName>
        <fullName evidence="7">Possible head fiber</fullName>
    </submittedName>
</protein>
<dbReference type="EMBL" id="JQ446452">
    <property type="protein sequence ID" value="AFE86212.1"/>
    <property type="molecule type" value="Genomic_DNA"/>
</dbReference>
<proteinExistence type="predicted"/>
<feature type="region of interest" description="Disordered" evidence="6">
    <location>
        <begin position="1"/>
        <end position="25"/>
    </location>
</feature>
<evidence type="ECO:0000256" key="6">
    <source>
        <dbReference type="SAM" id="MobiDB-lite"/>
    </source>
</evidence>
<evidence type="ECO:0000313" key="8">
    <source>
        <dbReference type="Proteomes" id="UP000004791"/>
    </source>
</evidence>